<dbReference type="InterPro" id="IPR011030">
    <property type="entry name" value="Lipovitellin_superhlx_dom"/>
</dbReference>
<dbReference type="InterPro" id="IPR055557">
    <property type="entry name" value="DUF7133"/>
</dbReference>
<dbReference type="Pfam" id="PF23500">
    <property type="entry name" value="DUF7133"/>
    <property type="match status" value="1"/>
</dbReference>
<evidence type="ECO:0000256" key="1">
    <source>
        <dbReference type="ARBA" id="ARBA00022617"/>
    </source>
</evidence>
<reference evidence="6 7" key="1">
    <citation type="submission" date="2021-11" db="EMBL/GenBank/DDBJ databases">
        <title>Aliifidinibius sp. nov., a new bacterium isolated from saline soil.</title>
        <authorList>
            <person name="Galisteo C."/>
            <person name="De La Haba R."/>
            <person name="Sanchez-Porro C."/>
            <person name="Ventosa A."/>
        </authorList>
    </citation>
    <scope>NUCLEOTIDE SEQUENCE [LARGE SCALE GENOMIC DNA]</scope>
    <source>
        <strain evidence="6 7">KACC 190600</strain>
    </source>
</reference>
<dbReference type="RefSeq" id="WP_265788212.1">
    <property type="nucleotide sequence ID" value="NZ_BAABRS010000001.1"/>
</dbReference>
<evidence type="ECO:0000256" key="3">
    <source>
        <dbReference type="ARBA" id="ARBA00023004"/>
    </source>
</evidence>
<evidence type="ECO:0000313" key="7">
    <source>
        <dbReference type="Proteomes" id="UP001207337"/>
    </source>
</evidence>
<dbReference type="NCBIfam" id="TIGR02604">
    <property type="entry name" value="Piru_Ver_Nterm"/>
    <property type="match status" value="1"/>
</dbReference>
<dbReference type="PROSITE" id="PS51007">
    <property type="entry name" value="CYTC"/>
    <property type="match status" value="1"/>
</dbReference>
<dbReference type="Pfam" id="PF13646">
    <property type="entry name" value="HEAT_2"/>
    <property type="match status" value="1"/>
</dbReference>
<evidence type="ECO:0000256" key="4">
    <source>
        <dbReference type="PROSITE-ProRule" id="PRU00433"/>
    </source>
</evidence>
<dbReference type="InterPro" id="IPR011041">
    <property type="entry name" value="Quinoprot_gluc/sorb_DH_b-prop"/>
</dbReference>
<accession>A0ABT3PWV1</accession>
<dbReference type="Gene3D" id="1.25.10.10">
    <property type="entry name" value="Leucine-rich Repeat Variant"/>
    <property type="match status" value="1"/>
</dbReference>
<evidence type="ECO:0000313" key="6">
    <source>
        <dbReference type="EMBL" id="MCW9712335.1"/>
    </source>
</evidence>
<protein>
    <submittedName>
        <fullName evidence="6">C-type cytochrome</fullName>
    </submittedName>
</protein>
<dbReference type="InterPro" id="IPR009056">
    <property type="entry name" value="Cyt_c-like_dom"/>
</dbReference>
<dbReference type="EMBL" id="JAJNDC010000001">
    <property type="protein sequence ID" value="MCW9712335.1"/>
    <property type="molecule type" value="Genomic_DNA"/>
</dbReference>
<sequence>MENKHLEKSISGYSPLKLWPIICVFFITFVGCSENQQDIEQLSDSEKRNAEHALTGLETREGLETTLFAAEDMLVNPTNMDIDGRGRVWVTEGHNYRPSLNPDNPIKPDGDRIVILEDTNGDSRADTSKVFYQGNDINSALGIMVLDNRVIVSRSPHIFIFTDTDGDDKADEKEILFSGIEGEQHDHGVHAFVFGPDGKLYFNTGNEGKVIKDADDNIVKDIFGNEVKTGGDPYRQGMVFRCNLDGSEFEVLAHNFRNNYEVAVDSYGTLWQSDNDDDGNKGVRINYVMEYGNYGYTDELTGAGWRTRRTGMADDIPTRHWYQNDPGSIPNLLQTGAGSPTGILVYEGELLPEVFHNEMIHADPGPNVIRSYPVEKDGAGYSASIENILKGNNDQWFRPSDVTVAPDGSIFVADWYDPGVGGHQMGDQQRGRIFRIAPEGSNYEVPDFDLSTPQGAVEALKNPNMNLRARAWLQLHELGKKAEPALVDLWESENDRYRARALWLLSKLEGNGVDYIEQALADTNPDIRITGLRAARQLDVNIIPYIEKLVDDSAPEVRREVAIALHRNDDPKAAELWAQLALQHNGNDRWYLEALGIGAYGQWDRFFEAWLEEVGSEWNTPAGRDIVWRSRADAAVPMLAELIKESSVDTDQKLRYFRAFDFHTSPQIEQELVSILGTDLPDQQRLDILTLKHLKKSSFESSSEVQAALDGALEATRGTYEFIDLVEKFELSTENDELVTLMLAYPDSSLGVSAAQLAVQYGGKEKVGNVINDGSRSEKESAIQVLGHTGREEALDLLQQVMLDEDRDIEMRSLAVTAMGSSWPGEEKIADMVRNGILPPSLDQPANQVLSNAWRDEIRQVAKDYLAGSDNDQGNMQSVSELVTMTGDIDNGKQVFERSCQICHVVNGQGTEFGPGLSEIGDKLPKEGLYEAIIEPNAGISFGYEGYILTMNDGSKAAGIIQSETESEVELLSAGGFATTYQVSEIASREQMDRSLMPAGLESGMSQQELVDLVEYLSSLK</sequence>
<dbReference type="InterPro" id="IPR011989">
    <property type="entry name" value="ARM-like"/>
</dbReference>
<dbReference type="PANTHER" id="PTHR33546:SF1">
    <property type="entry name" value="LARGE, MULTIFUNCTIONAL SECRETED PROTEIN"/>
    <property type="match status" value="1"/>
</dbReference>
<evidence type="ECO:0000259" key="5">
    <source>
        <dbReference type="PROSITE" id="PS51007"/>
    </source>
</evidence>
<dbReference type="Gene3D" id="1.10.760.10">
    <property type="entry name" value="Cytochrome c-like domain"/>
    <property type="match status" value="1"/>
</dbReference>
<dbReference type="InterPro" id="IPR013428">
    <property type="entry name" value="Membrane-bound_put_N"/>
</dbReference>
<name>A0ABT3PWV1_9BACT</name>
<keyword evidence="2 4" id="KW-0479">Metal-binding</keyword>
<evidence type="ECO:0000256" key="2">
    <source>
        <dbReference type="ARBA" id="ARBA00022723"/>
    </source>
</evidence>
<organism evidence="6 7">
    <name type="scientific">Fodinibius salicampi</name>
    <dbReference type="NCBI Taxonomy" id="1920655"/>
    <lineage>
        <taxon>Bacteria</taxon>
        <taxon>Pseudomonadati</taxon>
        <taxon>Balneolota</taxon>
        <taxon>Balneolia</taxon>
        <taxon>Balneolales</taxon>
        <taxon>Balneolaceae</taxon>
        <taxon>Fodinibius</taxon>
    </lineage>
</organism>
<keyword evidence="3 4" id="KW-0408">Iron</keyword>
<dbReference type="NCBIfam" id="TIGR02603">
    <property type="entry name" value="CxxCH_TIGR02603"/>
    <property type="match status" value="1"/>
</dbReference>
<dbReference type="InterPro" id="IPR011042">
    <property type="entry name" value="6-blade_b-propeller_TolB-like"/>
</dbReference>
<gene>
    <name evidence="6" type="ORF">LQ318_05385</name>
</gene>
<keyword evidence="7" id="KW-1185">Reference proteome</keyword>
<keyword evidence="1 4" id="KW-0349">Heme</keyword>
<feature type="domain" description="Cytochrome c" evidence="5">
    <location>
        <begin position="887"/>
        <end position="1021"/>
    </location>
</feature>
<dbReference type="SUPFAM" id="SSF50952">
    <property type="entry name" value="Soluble quinoprotein glucose dehydrogenase"/>
    <property type="match status" value="1"/>
</dbReference>
<dbReference type="PROSITE" id="PS51257">
    <property type="entry name" value="PROKAR_LIPOPROTEIN"/>
    <property type="match status" value="1"/>
</dbReference>
<dbReference type="Pfam" id="PF00034">
    <property type="entry name" value="Cytochrom_C"/>
    <property type="match status" value="1"/>
</dbReference>
<dbReference type="SUPFAM" id="SSF48431">
    <property type="entry name" value="Lipovitellin-phosvitin complex, superhelical domain"/>
    <property type="match status" value="1"/>
</dbReference>
<dbReference type="InterPro" id="IPR013427">
    <property type="entry name" value="Haem-bd_dom_put"/>
</dbReference>
<dbReference type="Gene3D" id="2.120.10.30">
    <property type="entry name" value="TolB, C-terminal domain"/>
    <property type="match status" value="1"/>
</dbReference>
<dbReference type="InterPro" id="IPR016024">
    <property type="entry name" value="ARM-type_fold"/>
</dbReference>
<dbReference type="SUPFAM" id="SSF46626">
    <property type="entry name" value="Cytochrome c"/>
    <property type="match status" value="1"/>
</dbReference>
<proteinExistence type="predicted"/>
<dbReference type="SUPFAM" id="SSF48371">
    <property type="entry name" value="ARM repeat"/>
    <property type="match status" value="1"/>
</dbReference>
<dbReference type="InterPro" id="IPR036909">
    <property type="entry name" value="Cyt_c-like_dom_sf"/>
</dbReference>
<dbReference type="Proteomes" id="UP001207337">
    <property type="component" value="Unassembled WGS sequence"/>
</dbReference>
<comment type="caution">
    <text evidence="6">The sequence shown here is derived from an EMBL/GenBank/DDBJ whole genome shotgun (WGS) entry which is preliminary data.</text>
</comment>
<dbReference type="PANTHER" id="PTHR33546">
    <property type="entry name" value="LARGE, MULTIFUNCTIONAL SECRETED PROTEIN-RELATED"/>
    <property type="match status" value="1"/>
</dbReference>